<sequence>MVNSKPNLDRVFGALADPTRRAILTRLNRGEATVGELAEPFDMSMPAITKHLNVLQQAGLIHRRRDGRMKRCSLNPEGVEAARAWLADYLVESDAARRP</sequence>
<dbReference type="GO" id="GO:0003700">
    <property type="term" value="F:DNA-binding transcription factor activity"/>
    <property type="evidence" value="ECO:0007669"/>
    <property type="project" value="InterPro"/>
</dbReference>
<organism evidence="2 3">
    <name type="scientific">Minwuia thermotolerans</name>
    <dbReference type="NCBI Taxonomy" id="2056226"/>
    <lineage>
        <taxon>Bacteria</taxon>
        <taxon>Pseudomonadati</taxon>
        <taxon>Pseudomonadota</taxon>
        <taxon>Alphaproteobacteria</taxon>
        <taxon>Minwuiales</taxon>
        <taxon>Minwuiaceae</taxon>
        <taxon>Minwuia</taxon>
    </lineage>
</organism>
<dbReference type="PANTHER" id="PTHR38600:SF2">
    <property type="entry name" value="SLL0088 PROTEIN"/>
    <property type="match status" value="1"/>
</dbReference>
<dbReference type="InterPro" id="IPR001845">
    <property type="entry name" value="HTH_ArsR_DNA-bd_dom"/>
</dbReference>
<dbReference type="Gene3D" id="1.10.10.10">
    <property type="entry name" value="Winged helix-like DNA-binding domain superfamily/Winged helix DNA-binding domain"/>
    <property type="match status" value="1"/>
</dbReference>
<dbReference type="AlphaFoldDB" id="A0A2M9FZ81"/>
<dbReference type="NCBIfam" id="NF033788">
    <property type="entry name" value="HTH_metalloreg"/>
    <property type="match status" value="1"/>
</dbReference>
<evidence type="ECO:0000313" key="3">
    <source>
        <dbReference type="Proteomes" id="UP000229498"/>
    </source>
</evidence>
<dbReference type="CDD" id="cd00090">
    <property type="entry name" value="HTH_ARSR"/>
    <property type="match status" value="1"/>
</dbReference>
<dbReference type="PROSITE" id="PS50987">
    <property type="entry name" value="HTH_ARSR_2"/>
    <property type="match status" value="1"/>
</dbReference>
<dbReference type="InterPro" id="IPR036390">
    <property type="entry name" value="WH_DNA-bd_sf"/>
</dbReference>
<dbReference type="EMBL" id="PHIG01000039">
    <property type="protein sequence ID" value="PJK28734.1"/>
    <property type="molecule type" value="Genomic_DNA"/>
</dbReference>
<dbReference type="Pfam" id="PF12840">
    <property type="entry name" value="HTH_20"/>
    <property type="match status" value="1"/>
</dbReference>
<dbReference type="PRINTS" id="PR00778">
    <property type="entry name" value="HTHARSR"/>
</dbReference>
<keyword evidence="3" id="KW-1185">Reference proteome</keyword>
<evidence type="ECO:0000259" key="1">
    <source>
        <dbReference type="PROSITE" id="PS50987"/>
    </source>
</evidence>
<dbReference type="InterPro" id="IPR036388">
    <property type="entry name" value="WH-like_DNA-bd_sf"/>
</dbReference>
<protein>
    <submittedName>
        <fullName evidence="2">Transcriptional regulator</fullName>
    </submittedName>
</protein>
<dbReference type="SUPFAM" id="SSF46785">
    <property type="entry name" value="Winged helix' DNA-binding domain"/>
    <property type="match status" value="1"/>
</dbReference>
<reference evidence="2 3" key="1">
    <citation type="submission" date="2017-11" db="EMBL/GenBank/DDBJ databases">
        <title>Draft genome sequence of Rhizobiales bacterium SY3-13.</title>
        <authorList>
            <person name="Sun C."/>
        </authorList>
    </citation>
    <scope>NUCLEOTIDE SEQUENCE [LARGE SCALE GENOMIC DNA]</scope>
    <source>
        <strain evidence="2 3">SY3-13</strain>
    </source>
</reference>
<name>A0A2M9FZ81_9PROT</name>
<accession>A0A2M9FZ81</accession>
<feature type="domain" description="HTH arsR-type" evidence="1">
    <location>
        <begin position="1"/>
        <end position="94"/>
    </location>
</feature>
<proteinExistence type="predicted"/>
<dbReference type="Proteomes" id="UP000229498">
    <property type="component" value="Unassembled WGS sequence"/>
</dbReference>
<dbReference type="OrthoDB" id="7391478at2"/>
<comment type="caution">
    <text evidence="2">The sequence shown here is derived from an EMBL/GenBank/DDBJ whole genome shotgun (WGS) entry which is preliminary data.</text>
</comment>
<dbReference type="InterPro" id="IPR011991">
    <property type="entry name" value="ArsR-like_HTH"/>
</dbReference>
<dbReference type="RefSeq" id="WP_109792306.1">
    <property type="nucleotide sequence ID" value="NZ_PHIG01000039.1"/>
</dbReference>
<gene>
    <name evidence="2" type="ORF">CVT23_15465</name>
</gene>
<dbReference type="SMART" id="SM00418">
    <property type="entry name" value="HTH_ARSR"/>
    <property type="match status" value="1"/>
</dbReference>
<evidence type="ECO:0000313" key="2">
    <source>
        <dbReference type="EMBL" id="PJK28734.1"/>
    </source>
</evidence>
<dbReference type="PANTHER" id="PTHR38600">
    <property type="entry name" value="TRANSCRIPTIONAL REGULATORY PROTEIN"/>
    <property type="match status" value="1"/>
</dbReference>